<keyword evidence="4" id="KW-1185">Reference proteome</keyword>
<evidence type="ECO:0000256" key="2">
    <source>
        <dbReference type="SAM" id="Phobius"/>
    </source>
</evidence>
<feature type="region of interest" description="Disordered" evidence="1">
    <location>
        <begin position="54"/>
        <end position="88"/>
    </location>
</feature>
<feature type="compositionally biased region" description="Basic and acidic residues" evidence="1">
    <location>
        <begin position="333"/>
        <end position="345"/>
    </location>
</feature>
<dbReference type="Proteomes" id="UP000076154">
    <property type="component" value="Unassembled WGS sequence"/>
</dbReference>
<dbReference type="InParanoid" id="A0A369JJ17"/>
<sequence length="719" mass="77895">MPAHALHGLRTFCLRESSPNPTALLGITFIFLAATLSGFAYKSWLLRPSFYTPSSSSNFPKSRSMAPKNVKPKPPPDRPSRQIQKKTEFSKAEVDALIADALPKGPPSSVTLSHTTRKGKGKRRASDVSLEETFSDIEEIDPPPPPAKKRRGDASNTSPAKSGPDASSSNSLSLADYIDVKMEAGTVSLAAPFPYDDLDNPISPSGHPVRNRVKTEKALNPDVPDKPKPTATPRKKKTLEKVNLEAATARDKWESTQKVGSPASKAAIKRGPSLPPSDNESLPEVSQIRPSPDMRRRGRNRPQLPTSEPEDALPSSPPWPRLREGAPESEDPFIDRAAPEEDRSGHGLGEGGSADDADREGLDPGEHTHHDKAGSEEAGSLRAPSEGLGSEGSRAASEGRESEGSRSRSHSHDTVGDGEASKAEDETSVMHRSLWDDSLIHYYENLPVLERFCNVTAFSYAKGDGLLLRVTVSNMVKGMRKDEIKNLLHGILFVQSGFFVNTARIDPSLLIVDNRRIKIAATKAPAVGIMMGLVTECCLRSSAIAGGNQSQYAVHRLTIAPAPQEMRRDYSVWGLLFGFSEIPGPTTDSGFSFSTFGEGKFPSFAPSAPSTPKKVTSKYTTTFASPMASRSSQRYDQGLPYETPIAIYDGAANSIYCKFLKAFRSAHTEAFLAVGAPPSNPLYVRVAQLRKVRRAPTSQTLAAWALQGCRDPKWSSTNV</sequence>
<keyword evidence="2" id="KW-0812">Transmembrane</keyword>
<reference evidence="3" key="1">
    <citation type="submission" date="2018-04" db="EMBL/GenBank/DDBJ databases">
        <title>Whole genome sequencing of Hypsizygus marmoreus.</title>
        <authorList>
            <person name="Choi I.-G."/>
            <person name="Min B."/>
            <person name="Kim J.-G."/>
            <person name="Kim S."/>
            <person name="Oh Y.-L."/>
            <person name="Kong W.-S."/>
            <person name="Park H."/>
            <person name="Jeong J."/>
            <person name="Song E.-S."/>
        </authorList>
    </citation>
    <scope>NUCLEOTIDE SEQUENCE [LARGE SCALE GENOMIC DNA]</scope>
    <source>
        <strain evidence="3">51987-8</strain>
    </source>
</reference>
<comment type="caution">
    <text evidence="3">The sequence shown here is derived from an EMBL/GenBank/DDBJ whole genome shotgun (WGS) entry which is preliminary data.</text>
</comment>
<feature type="region of interest" description="Disordered" evidence="1">
    <location>
        <begin position="191"/>
        <end position="428"/>
    </location>
</feature>
<accession>A0A369JJ17</accession>
<protein>
    <submittedName>
        <fullName evidence="3">Uncharacterized protein</fullName>
    </submittedName>
</protein>
<gene>
    <name evidence="3" type="ORF">Hypma_013177</name>
</gene>
<keyword evidence="2" id="KW-0472">Membrane</keyword>
<feature type="compositionally biased region" description="Basic and acidic residues" evidence="1">
    <location>
        <begin position="397"/>
        <end position="428"/>
    </location>
</feature>
<feature type="compositionally biased region" description="Acidic residues" evidence="1">
    <location>
        <begin position="129"/>
        <end position="141"/>
    </location>
</feature>
<feature type="compositionally biased region" description="Basic and acidic residues" evidence="1">
    <location>
        <begin position="213"/>
        <end position="228"/>
    </location>
</feature>
<feature type="compositionally biased region" description="Low complexity" evidence="1">
    <location>
        <begin position="385"/>
        <end position="396"/>
    </location>
</feature>
<feature type="compositionally biased region" description="Basic and acidic residues" evidence="1">
    <location>
        <begin position="239"/>
        <end position="255"/>
    </location>
</feature>
<organism evidence="3 4">
    <name type="scientific">Hypsizygus marmoreus</name>
    <name type="common">White beech mushroom</name>
    <name type="synonym">Agaricus marmoreus</name>
    <dbReference type="NCBI Taxonomy" id="39966"/>
    <lineage>
        <taxon>Eukaryota</taxon>
        <taxon>Fungi</taxon>
        <taxon>Dikarya</taxon>
        <taxon>Basidiomycota</taxon>
        <taxon>Agaricomycotina</taxon>
        <taxon>Agaricomycetes</taxon>
        <taxon>Agaricomycetidae</taxon>
        <taxon>Agaricales</taxon>
        <taxon>Tricholomatineae</taxon>
        <taxon>Lyophyllaceae</taxon>
        <taxon>Hypsizygus</taxon>
    </lineage>
</organism>
<feature type="compositionally biased region" description="Low complexity" evidence="1">
    <location>
        <begin position="54"/>
        <end position="64"/>
    </location>
</feature>
<name>A0A369JJ17_HYPMA</name>
<dbReference type="EMBL" id="LUEZ02000076">
    <property type="protein sequence ID" value="RDB19703.1"/>
    <property type="molecule type" value="Genomic_DNA"/>
</dbReference>
<evidence type="ECO:0000313" key="3">
    <source>
        <dbReference type="EMBL" id="RDB19703.1"/>
    </source>
</evidence>
<proteinExistence type="predicted"/>
<evidence type="ECO:0000313" key="4">
    <source>
        <dbReference type="Proteomes" id="UP000076154"/>
    </source>
</evidence>
<keyword evidence="2" id="KW-1133">Transmembrane helix</keyword>
<dbReference type="AlphaFoldDB" id="A0A369JJ17"/>
<feature type="region of interest" description="Disordered" evidence="1">
    <location>
        <begin position="100"/>
        <end position="171"/>
    </location>
</feature>
<dbReference type="OrthoDB" id="3068821at2759"/>
<feature type="transmembrane region" description="Helical" evidence="2">
    <location>
        <begin position="22"/>
        <end position="41"/>
    </location>
</feature>
<evidence type="ECO:0000256" key="1">
    <source>
        <dbReference type="SAM" id="MobiDB-lite"/>
    </source>
</evidence>
<feature type="compositionally biased region" description="Basic and acidic residues" evidence="1">
    <location>
        <begin position="74"/>
        <end position="88"/>
    </location>
</feature>
<feature type="compositionally biased region" description="Basic and acidic residues" evidence="1">
    <location>
        <begin position="359"/>
        <end position="375"/>
    </location>
</feature>